<evidence type="ECO:0000313" key="1">
    <source>
        <dbReference type="Proteomes" id="UP000887580"/>
    </source>
</evidence>
<proteinExistence type="predicted"/>
<protein>
    <submittedName>
        <fullName evidence="2">Peroxin-5</fullName>
    </submittedName>
</protein>
<reference evidence="2" key="1">
    <citation type="submission" date="2022-11" db="UniProtKB">
        <authorList>
            <consortium name="WormBaseParasite"/>
        </authorList>
    </citation>
    <scope>IDENTIFICATION</scope>
</reference>
<organism evidence="1 2">
    <name type="scientific">Panagrolaimus sp. PS1159</name>
    <dbReference type="NCBI Taxonomy" id="55785"/>
    <lineage>
        <taxon>Eukaryota</taxon>
        <taxon>Metazoa</taxon>
        <taxon>Ecdysozoa</taxon>
        <taxon>Nematoda</taxon>
        <taxon>Chromadorea</taxon>
        <taxon>Rhabditida</taxon>
        <taxon>Tylenchina</taxon>
        <taxon>Panagrolaimomorpha</taxon>
        <taxon>Panagrolaimoidea</taxon>
        <taxon>Panagrolaimidae</taxon>
        <taxon>Panagrolaimus</taxon>
    </lineage>
</organism>
<dbReference type="Proteomes" id="UP000887580">
    <property type="component" value="Unplaced"/>
</dbReference>
<sequence length="553" mass="62157">MKPLVDGQCGQSNSLVGLSRNFAQNNSRLQTGVDSQIRNVMPGLSRGDHYADEFLSRISAQTSAPTTFNMKSLGQTLPVQSSSTELSRMWTNDFNQRYRSSQPSTASSTLSSQWLKQYQPSQHSLSQSSTGSTISTTQRELESIWNNQIHNSQNLGGETTTNMWSREYLDSFDTDPFFEAKQTGTQWANQYLESESARQNESLHSQQQQNQTSQEMFENFQTEWDSIANAEFGENYFGGNTDIGYQFQQNNPFIGEDQLTVKGEEMLKNGNIAEAIQYYEAAVQQNPQDSNAWCQLGLSLAENEHDSRAISAFRKSLEIDPRNREALLAISVSLANESMENEALAHLEKWITVYQDPSIIPSENIQTIGYSPYSSLDPQKFHEVEKLFLNVARQQSPNRVDPSLQNALGVLYNINRNFDRAIDSLQTALSSNPNDARLWNRLGATLANGDRTTEAISAYRQALTLFPTFVRARYNLGISCMHLKSYRDAVEHFLSALQIQKSPENSPIWSTMRSAVLRMDSGPSHEILEALDTKNVANFIAALNKFGNNFATS</sequence>
<evidence type="ECO:0000313" key="2">
    <source>
        <dbReference type="WBParaSite" id="PS1159_v2.g17670.t1"/>
    </source>
</evidence>
<dbReference type="WBParaSite" id="PS1159_v2.g17670.t1">
    <property type="protein sequence ID" value="PS1159_v2.g17670.t1"/>
    <property type="gene ID" value="PS1159_v2.g17670"/>
</dbReference>
<name>A0AC35FI33_9BILA</name>
<accession>A0AC35FI33</accession>